<evidence type="ECO:0000259" key="6">
    <source>
        <dbReference type="Pfam" id="PF04932"/>
    </source>
</evidence>
<evidence type="ECO:0000256" key="2">
    <source>
        <dbReference type="ARBA" id="ARBA00022692"/>
    </source>
</evidence>
<accession>A0A1V3FEZ4</accession>
<reference evidence="8" key="1">
    <citation type="submission" date="2016-11" db="EMBL/GenBank/DDBJ databases">
        <title>Draft genome sequence of Anoxybacillus sp. strain 103 isolated from the Qarvajar hot spring in Nagorno-Karabach.</title>
        <authorList>
            <person name="Hovhannisyan P."/>
            <person name="Panosyan H."/>
            <person name="Birkeland N.-K."/>
        </authorList>
    </citation>
    <scope>NUCLEOTIDE SEQUENCE [LARGE SCALE GENOMIC DNA]</scope>
    <source>
        <strain evidence="8">103</strain>
    </source>
</reference>
<dbReference type="Pfam" id="PF04932">
    <property type="entry name" value="Wzy_C"/>
    <property type="match status" value="1"/>
</dbReference>
<dbReference type="PANTHER" id="PTHR37422">
    <property type="entry name" value="TEICHURONIC ACID BIOSYNTHESIS PROTEIN TUAE"/>
    <property type="match status" value="1"/>
</dbReference>
<feature type="transmembrane region" description="Helical" evidence="5">
    <location>
        <begin position="220"/>
        <end position="237"/>
    </location>
</feature>
<comment type="subcellular location">
    <subcellularLocation>
        <location evidence="1">Membrane</location>
        <topology evidence="1">Multi-pass membrane protein</topology>
    </subcellularLocation>
</comment>
<evidence type="ECO:0000256" key="4">
    <source>
        <dbReference type="ARBA" id="ARBA00023136"/>
    </source>
</evidence>
<dbReference type="InterPro" id="IPR051533">
    <property type="entry name" value="WaaL-like"/>
</dbReference>
<feature type="transmembrane region" description="Helical" evidence="5">
    <location>
        <begin position="244"/>
        <end position="262"/>
    </location>
</feature>
<protein>
    <recommendedName>
        <fullName evidence="6">O-antigen ligase-related domain-containing protein</fullName>
    </recommendedName>
</protein>
<evidence type="ECO:0000256" key="1">
    <source>
        <dbReference type="ARBA" id="ARBA00004141"/>
    </source>
</evidence>
<feature type="domain" description="O-antigen ligase-related" evidence="6">
    <location>
        <begin position="204"/>
        <end position="333"/>
    </location>
</feature>
<feature type="transmembrane region" description="Helical" evidence="5">
    <location>
        <begin position="77"/>
        <end position="99"/>
    </location>
</feature>
<evidence type="ECO:0000313" key="7">
    <source>
        <dbReference type="EMBL" id="OOE00229.1"/>
    </source>
</evidence>
<feature type="transmembrane region" description="Helical" evidence="5">
    <location>
        <begin position="353"/>
        <end position="382"/>
    </location>
</feature>
<keyword evidence="3 5" id="KW-1133">Transmembrane helix</keyword>
<comment type="caution">
    <text evidence="7">The sequence shown here is derived from an EMBL/GenBank/DDBJ whole genome shotgun (WGS) entry which is preliminary data.</text>
</comment>
<feature type="transmembrane region" description="Helical" evidence="5">
    <location>
        <begin position="316"/>
        <end position="341"/>
    </location>
</feature>
<dbReference type="PANTHER" id="PTHR37422:SF17">
    <property type="entry name" value="O-ANTIGEN LIGASE"/>
    <property type="match status" value="1"/>
</dbReference>
<organism evidence="7 8">
    <name type="scientific">Anoxybacillus kestanbolensis</name>
    <dbReference type="NCBI Taxonomy" id="227476"/>
    <lineage>
        <taxon>Bacteria</taxon>
        <taxon>Bacillati</taxon>
        <taxon>Bacillota</taxon>
        <taxon>Bacilli</taxon>
        <taxon>Bacillales</taxon>
        <taxon>Anoxybacillaceae</taxon>
        <taxon>Anoxybacillus</taxon>
    </lineage>
</organism>
<dbReference type="AlphaFoldDB" id="A0A1V3FEZ4"/>
<dbReference type="GO" id="GO:0016020">
    <property type="term" value="C:membrane"/>
    <property type="evidence" value="ECO:0007669"/>
    <property type="project" value="UniProtKB-SubCell"/>
</dbReference>
<name>A0A1V3FEZ4_9BACL</name>
<dbReference type="EMBL" id="MQAD01000033">
    <property type="protein sequence ID" value="OOE00229.1"/>
    <property type="molecule type" value="Genomic_DNA"/>
</dbReference>
<feature type="transmembrane region" description="Helical" evidence="5">
    <location>
        <begin position="196"/>
        <end position="214"/>
    </location>
</feature>
<evidence type="ECO:0000313" key="8">
    <source>
        <dbReference type="Proteomes" id="UP000188458"/>
    </source>
</evidence>
<evidence type="ECO:0000256" key="5">
    <source>
        <dbReference type="SAM" id="Phobius"/>
    </source>
</evidence>
<evidence type="ECO:0000256" key="3">
    <source>
        <dbReference type="ARBA" id="ARBA00022989"/>
    </source>
</evidence>
<dbReference type="Proteomes" id="UP000188458">
    <property type="component" value="Unassembled WGS sequence"/>
</dbReference>
<feature type="transmembrane region" description="Helical" evidence="5">
    <location>
        <begin position="132"/>
        <end position="150"/>
    </location>
</feature>
<feature type="transmembrane region" description="Helical" evidence="5">
    <location>
        <begin position="105"/>
        <end position="125"/>
    </location>
</feature>
<dbReference type="InterPro" id="IPR007016">
    <property type="entry name" value="O-antigen_ligase-rel_domated"/>
</dbReference>
<keyword evidence="4 5" id="KW-0472">Membrane</keyword>
<proteinExistence type="predicted"/>
<keyword evidence="2 5" id="KW-0812">Transmembrane</keyword>
<keyword evidence="8" id="KW-1185">Reference proteome</keyword>
<feature type="transmembrane region" description="Helical" evidence="5">
    <location>
        <begin position="46"/>
        <end position="65"/>
    </location>
</feature>
<feature type="transmembrane region" description="Helical" evidence="5">
    <location>
        <begin position="20"/>
        <end position="40"/>
    </location>
</feature>
<sequence length="396" mass="46140">MYLFIFITITLSYFFWAFKLYGFSPRIFLLSTLIYLLLFYDSLPYPISRSVILVLVSLIAIAINYNKKVFYGTFTNMYLLFLFILVFASLFSSFDIYNFYGYRKIYYFITIVVFPLIAMYVFGYTIDKDFKWTSVLIIIGVALTVIKYSILTNFQLVGLRGYALLKGLDVVIPSKNVGLGIIVCIICLLIYKLGMLGKVFTFFSLILFIVYMLYLEGRATILITTFCVIFVYIFNTLGVKKVNLIVVTSMLIGGIYLILNNIEFSEYRYSNFFQDESRVALYKKSLEIIKENFLVGKGIGQFDDSHEDLTSYPHNIIMEIFVELGIFITFFFIFIIFIFLFKAFTLKKYKVPIFIITLYFLLHAQFSGDIVVNSPFFVFLGITFKELDFQYKGKIL</sequence>
<gene>
    <name evidence="7" type="ORF">BO219_13535</name>
</gene>
<feature type="transmembrane region" description="Helical" evidence="5">
    <location>
        <begin position="170"/>
        <end position="191"/>
    </location>
</feature>